<protein>
    <submittedName>
        <fullName evidence="2">Uncharacterized protein</fullName>
    </submittedName>
</protein>
<proteinExistence type="predicted"/>
<gene>
    <name evidence="2" type="ORF">OIU77_025453</name>
</gene>
<evidence type="ECO:0000256" key="1">
    <source>
        <dbReference type="SAM" id="SignalP"/>
    </source>
</evidence>
<keyword evidence="3" id="KW-1185">Reference proteome</keyword>
<reference evidence="2" key="1">
    <citation type="submission" date="2022-10" db="EMBL/GenBank/DDBJ databases">
        <authorList>
            <person name="Hyden B.L."/>
            <person name="Feng K."/>
            <person name="Yates T."/>
            <person name="Jawdy S."/>
            <person name="Smart L.B."/>
            <person name="Muchero W."/>
        </authorList>
    </citation>
    <scope>NUCLEOTIDE SEQUENCE</scope>
    <source>
        <tissue evidence="2">Shoot tip</tissue>
    </source>
</reference>
<reference evidence="2" key="2">
    <citation type="journal article" date="2023" name="Int. J. Mol. Sci.">
        <title>De Novo Assembly and Annotation of 11 Diverse Shrub Willow (Salix) Genomes Reveals Novel Gene Organization in Sex-Linked Regions.</title>
        <authorList>
            <person name="Hyden B."/>
            <person name="Feng K."/>
            <person name="Yates T.B."/>
            <person name="Jawdy S."/>
            <person name="Cereghino C."/>
            <person name="Smart L.B."/>
            <person name="Muchero W."/>
        </authorList>
    </citation>
    <scope>NUCLEOTIDE SEQUENCE</scope>
    <source>
        <tissue evidence="2">Shoot tip</tissue>
    </source>
</reference>
<accession>A0ABQ9BWB1</accession>
<dbReference type="EMBL" id="JAPFFI010000006">
    <property type="protein sequence ID" value="KAJ6391478.1"/>
    <property type="molecule type" value="Genomic_DNA"/>
</dbReference>
<keyword evidence="1" id="KW-0732">Signal</keyword>
<dbReference type="Proteomes" id="UP001141253">
    <property type="component" value="Chromosome 2"/>
</dbReference>
<evidence type="ECO:0000313" key="2">
    <source>
        <dbReference type="EMBL" id="KAJ6391478.1"/>
    </source>
</evidence>
<comment type="caution">
    <text evidence="2">The sequence shown here is derived from an EMBL/GenBank/DDBJ whole genome shotgun (WGS) entry which is preliminary data.</text>
</comment>
<evidence type="ECO:0000313" key="3">
    <source>
        <dbReference type="Proteomes" id="UP001141253"/>
    </source>
</evidence>
<feature type="signal peptide" evidence="1">
    <location>
        <begin position="1"/>
        <end position="24"/>
    </location>
</feature>
<name>A0ABQ9BWB1_9ROSI</name>
<feature type="chain" id="PRO_5045750575" evidence="1">
    <location>
        <begin position="25"/>
        <end position="51"/>
    </location>
</feature>
<organism evidence="2 3">
    <name type="scientific">Salix suchowensis</name>
    <dbReference type="NCBI Taxonomy" id="1278906"/>
    <lineage>
        <taxon>Eukaryota</taxon>
        <taxon>Viridiplantae</taxon>
        <taxon>Streptophyta</taxon>
        <taxon>Embryophyta</taxon>
        <taxon>Tracheophyta</taxon>
        <taxon>Spermatophyta</taxon>
        <taxon>Magnoliopsida</taxon>
        <taxon>eudicotyledons</taxon>
        <taxon>Gunneridae</taxon>
        <taxon>Pentapetalae</taxon>
        <taxon>rosids</taxon>
        <taxon>fabids</taxon>
        <taxon>Malpighiales</taxon>
        <taxon>Salicaceae</taxon>
        <taxon>Saliceae</taxon>
        <taxon>Salix</taxon>
    </lineage>
</organism>
<sequence>MLFWLCKRQLKLTLLGCLRTPIFALSMPSALPSCLRISSSPGEFVVRGLRS</sequence>